<feature type="region of interest" description="Disordered" evidence="1">
    <location>
        <begin position="1"/>
        <end position="35"/>
    </location>
</feature>
<protein>
    <submittedName>
        <fullName evidence="2">Uncharacterized protein</fullName>
    </submittedName>
</protein>
<dbReference type="EMBL" id="BK015642">
    <property type="protein sequence ID" value="DAE17621.1"/>
    <property type="molecule type" value="Genomic_DNA"/>
</dbReference>
<sequence>MRSIAACATTCTHNAQHTRTRDHAHAPRASRTQPL</sequence>
<proteinExistence type="predicted"/>
<organism evidence="2">
    <name type="scientific">Caudovirales sp. ctqPn17</name>
    <dbReference type="NCBI Taxonomy" id="2825772"/>
    <lineage>
        <taxon>Viruses</taxon>
        <taxon>Duplodnaviria</taxon>
        <taxon>Heunggongvirae</taxon>
        <taxon>Uroviricota</taxon>
        <taxon>Caudoviricetes</taxon>
    </lineage>
</organism>
<reference evidence="2" key="1">
    <citation type="journal article" date="2021" name="Proc. Natl. Acad. Sci. U.S.A.">
        <title>A Catalog of Tens of Thousands of Viruses from Human Metagenomes Reveals Hidden Associations with Chronic Diseases.</title>
        <authorList>
            <person name="Tisza M.J."/>
            <person name="Buck C.B."/>
        </authorList>
    </citation>
    <scope>NUCLEOTIDE SEQUENCE</scope>
    <source>
        <strain evidence="2">CtqPn17</strain>
    </source>
</reference>
<evidence type="ECO:0000313" key="2">
    <source>
        <dbReference type="EMBL" id="DAE17621.1"/>
    </source>
</evidence>
<accession>A0A8S5QFS1</accession>
<evidence type="ECO:0000256" key="1">
    <source>
        <dbReference type="SAM" id="MobiDB-lite"/>
    </source>
</evidence>
<name>A0A8S5QFS1_9CAUD</name>